<dbReference type="PATRIC" id="fig|167539.5.peg.1478"/>
<accession>Q7VAP5</accession>
<evidence type="ECO:0000313" key="2">
    <source>
        <dbReference type="Proteomes" id="UP000001420"/>
    </source>
</evidence>
<evidence type="ECO:0000313" key="1">
    <source>
        <dbReference type="EMBL" id="AAQ00456.1"/>
    </source>
</evidence>
<dbReference type="HOGENOM" id="CLU_1407554_0_0_3"/>
<dbReference type="eggNOG" id="ENOG50313YR">
    <property type="taxonomic scope" value="Bacteria"/>
</dbReference>
<name>Q7VAP5_PROMA</name>
<dbReference type="STRING" id="167539.Pro_1412"/>
<dbReference type="OrthoDB" id="508938at2"/>
<keyword evidence="1" id="KW-0540">Nuclease</keyword>
<dbReference type="Proteomes" id="UP000001420">
    <property type="component" value="Chromosome"/>
</dbReference>
<dbReference type="GO" id="GO:0004519">
    <property type="term" value="F:endonuclease activity"/>
    <property type="evidence" value="ECO:0007669"/>
    <property type="project" value="UniProtKB-KW"/>
</dbReference>
<dbReference type="RefSeq" id="WP_011125563.1">
    <property type="nucleotide sequence ID" value="NC_005042.1"/>
</dbReference>
<keyword evidence="1" id="KW-0378">Hydrolase</keyword>
<protein>
    <submittedName>
        <fullName evidence="1">Cyanobacteria-specific protein containing UvrC-like endonuclease domain</fullName>
    </submittedName>
</protein>
<gene>
    <name evidence="1" type="ordered locus">Pro_1412</name>
</gene>
<keyword evidence="1" id="KW-0255">Endonuclease</keyword>
<keyword evidence="2" id="KW-1185">Reference proteome</keyword>
<sequence>MNLSKRQGELFTDKDYLSQRSFHRVELPFKRDVIEAWQKRISSYQESIFQNISQTPCQGSMFESIPNDEVSIHLNPLKLTPLPLNFWQWPKSSHHGPAIYLVMDKIKALNSHILLYIGETVAAEKRWKGEHDCKNYLQAYCEACQKAGLTTQLSIRFWADVPKKTKPRRDLEQKLIQKWLPAFNKETKGFWSTPFTNEIK</sequence>
<proteinExistence type="predicted"/>
<dbReference type="EMBL" id="AE017126">
    <property type="protein sequence ID" value="AAQ00456.1"/>
    <property type="molecule type" value="Genomic_DNA"/>
</dbReference>
<dbReference type="EnsemblBacteria" id="AAQ00456">
    <property type="protein sequence ID" value="AAQ00456"/>
    <property type="gene ID" value="Pro_1412"/>
</dbReference>
<dbReference type="KEGG" id="pma:Pro_1412"/>
<dbReference type="AlphaFoldDB" id="Q7VAP5"/>
<organism evidence="1 2">
    <name type="scientific">Prochlorococcus marinus (strain SARG / CCMP1375 / SS120)</name>
    <dbReference type="NCBI Taxonomy" id="167539"/>
    <lineage>
        <taxon>Bacteria</taxon>
        <taxon>Bacillati</taxon>
        <taxon>Cyanobacteriota</taxon>
        <taxon>Cyanophyceae</taxon>
        <taxon>Synechococcales</taxon>
        <taxon>Prochlorococcaceae</taxon>
        <taxon>Prochlorococcus</taxon>
    </lineage>
</organism>
<reference evidence="1 2" key="1">
    <citation type="journal article" date="2003" name="Proc. Natl. Acad. Sci. U.S.A.">
        <title>Genome sequence of the cyanobacterium Prochlorococcus marinus SS120, a nearly minimal oxyphototrophic genome.</title>
        <authorList>
            <person name="Dufresne A."/>
            <person name="Salanoubat M."/>
            <person name="Partensky F."/>
            <person name="Artiguenave F."/>
            <person name="Axmann I.M."/>
            <person name="Barbe V."/>
            <person name="Duprat S."/>
            <person name="Galperin M.Y."/>
            <person name="Koonin E.V."/>
            <person name="Le Gall F."/>
            <person name="Makarova K.S."/>
            <person name="Ostrowski M."/>
            <person name="Oztas S."/>
            <person name="Robert C."/>
            <person name="Rogozin I.B."/>
            <person name="Scanlan D.J."/>
            <person name="Tandeau de Marsac N."/>
            <person name="Weissenbach J."/>
            <person name="Wincker P."/>
            <person name="Wolf Y.I."/>
            <person name="Hess W.R."/>
        </authorList>
    </citation>
    <scope>NUCLEOTIDE SEQUENCE [LARGE SCALE GENOMIC DNA]</scope>
    <source>
        <strain evidence="2">SARG / CCMP1375 / SS120</strain>
    </source>
</reference>